<comment type="caution">
    <text evidence="2">The sequence shown here is derived from an EMBL/GenBank/DDBJ whole genome shotgun (WGS) entry which is preliminary data.</text>
</comment>
<feature type="region of interest" description="Disordered" evidence="1">
    <location>
        <begin position="1"/>
        <end position="29"/>
    </location>
</feature>
<evidence type="ECO:0000256" key="1">
    <source>
        <dbReference type="SAM" id="MobiDB-lite"/>
    </source>
</evidence>
<gene>
    <name evidence="2" type="ORF">ALO81_200250</name>
    <name evidence="3" type="ORF">ALQ64_200051</name>
</gene>
<dbReference type="EMBL" id="RBOW01000831">
    <property type="protein sequence ID" value="RMN21513.1"/>
    <property type="molecule type" value="Genomic_DNA"/>
</dbReference>
<name>A0A0P9M6J3_PSECA</name>
<protein>
    <submittedName>
        <fullName evidence="2">Conjugal transfer protein TraK</fullName>
    </submittedName>
</protein>
<proteinExistence type="predicted"/>
<reference evidence="2 4" key="1">
    <citation type="submission" date="2015-09" db="EMBL/GenBank/DDBJ databases">
        <title>Genome announcement of multiple Pseudomonas syringae strains.</title>
        <authorList>
            <person name="Thakur S."/>
            <person name="Wang P.W."/>
            <person name="Gong Y."/>
            <person name="Weir B.S."/>
            <person name="Guttman D.S."/>
        </authorList>
    </citation>
    <scope>NUCLEOTIDE SEQUENCE [LARGE SCALE GENOMIC DNA]</scope>
    <source>
        <strain evidence="2 4">ICMP2823</strain>
    </source>
</reference>
<evidence type="ECO:0000313" key="2">
    <source>
        <dbReference type="EMBL" id="KPW78874.1"/>
    </source>
</evidence>
<dbReference type="EMBL" id="LJPX01000139">
    <property type="protein sequence ID" value="KPW78874.1"/>
    <property type="molecule type" value="Genomic_DNA"/>
</dbReference>
<dbReference type="AlphaFoldDB" id="A0A0P9M6J3"/>
<dbReference type="RefSeq" id="WP_054999194.1">
    <property type="nucleotide sequence ID" value="NZ_FNKU01000007.1"/>
</dbReference>
<evidence type="ECO:0000313" key="3">
    <source>
        <dbReference type="EMBL" id="RMN21513.1"/>
    </source>
</evidence>
<reference evidence="3 5" key="2">
    <citation type="submission" date="2018-08" db="EMBL/GenBank/DDBJ databases">
        <title>Recombination of ecologically and evolutionarily significant loci maintains genetic cohesion in the Pseudomonas syringae species complex.</title>
        <authorList>
            <person name="Dillon M."/>
            <person name="Thakur S."/>
            <person name="Almeida R.N.D."/>
            <person name="Weir B.S."/>
            <person name="Guttman D.S."/>
        </authorList>
    </citation>
    <scope>NUCLEOTIDE SEQUENCE [LARGE SCALE GENOMIC DNA]</scope>
    <source>
        <strain evidence="3 5">ICMP 2821</strain>
    </source>
</reference>
<accession>A0A0P9M6J3</accession>
<organism evidence="2 4">
    <name type="scientific">Pseudomonas cannabina</name>
    <dbReference type="NCBI Taxonomy" id="86840"/>
    <lineage>
        <taxon>Bacteria</taxon>
        <taxon>Pseudomonadati</taxon>
        <taxon>Pseudomonadota</taxon>
        <taxon>Gammaproteobacteria</taxon>
        <taxon>Pseudomonadales</taxon>
        <taxon>Pseudomonadaceae</taxon>
        <taxon>Pseudomonas</taxon>
    </lineage>
</organism>
<sequence length="301" mass="34274">MTKPLEGRLKAMAEKAKKRSEVAEQQDSVQPACDERNLVYGVQVAEDEIAFRLSLVLPSPGDDRRAMANAILRSSLFGVVEKGKRKYEKKVHKVTIQGLSLSVTGEQLDQSDLDVFLECLHRHQDQTLGTKVRFTAGSFLRAINRDVGKANYLWLNDVLARLSLYGIELGDGQRFYLGTLLNEMYRDENTREYVIMVNPKFSVFFADGLWTGLDTEERQSLKGKALALWLHGFYSTHEKPFQYKVETLKGMCGSETGELFKFRQTLKKALSDLSVVTCWTCWIDEKTDLVHVVKTKAVRHE</sequence>
<dbReference type="InterPro" id="IPR010751">
    <property type="entry name" value="TrfA"/>
</dbReference>
<evidence type="ECO:0000313" key="5">
    <source>
        <dbReference type="Proteomes" id="UP000281372"/>
    </source>
</evidence>
<evidence type="ECO:0000313" key="4">
    <source>
        <dbReference type="Proteomes" id="UP000050564"/>
    </source>
</evidence>
<dbReference type="PATRIC" id="fig|86840.3.peg.2776"/>
<dbReference type="Pfam" id="PF07042">
    <property type="entry name" value="TrfA"/>
    <property type="match status" value="1"/>
</dbReference>
<dbReference type="Proteomes" id="UP000050564">
    <property type="component" value="Unassembled WGS sequence"/>
</dbReference>
<dbReference type="Proteomes" id="UP000281372">
    <property type="component" value="Unassembled WGS sequence"/>
</dbReference>
<feature type="compositionally biased region" description="Basic and acidic residues" evidence="1">
    <location>
        <begin position="1"/>
        <end position="22"/>
    </location>
</feature>